<name>A0A4Q1TJA3_9LACO</name>
<dbReference type="InterPro" id="IPR003675">
    <property type="entry name" value="Rce1/LyrA-like_dom"/>
</dbReference>
<keyword evidence="5" id="KW-0482">Metalloprotease</keyword>
<feature type="transmembrane region" description="Helical" evidence="2">
    <location>
        <begin position="40"/>
        <end position="58"/>
    </location>
</feature>
<dbReference type="AlphaFoldDB" id="A0A4Q1TJA3"/>
<organism evidence="4 6">
    <name type="scientific">Lacticaseibacillus chiayiensis</name>
    <dbReference type="NCBI Taxonomy" id="2100821"/>
    <lineage>
        <taxon>Bacteria</taxon>
        <taxon>Bacillati</taxon>
        <taxon>Bacillota</taxon>
        <taxon>Bacilli</taxon>
        <taxon>Lactobacillales</taxon>
        <taxon>Lactobacillaceae</taxon>
        <taxon>Lacticaseibacillus</taxon>
    </lineage>
</organism>
<evidence type="ECO:0000256" key="1">
    <source>
        <dbReference type="ARBA" id="ARBA00009067"/>
    </source>
</evidence>
<feature type="transmembrane region" description="Helical" evidence="2">
    <location>
        <begin position="70"/>
        <end position="92"/>
    </location>
</feature>
<protein>
    <submittedName>
        <fullName evidence="5">CPBP family intramembrane metalloprotease</fullName>
    </submittedName>
</protein>
<reference evidence="4 6" key="1">
    <citation type="submission" date="2017-01" db="EMBL/GenBank/DDBJ databases">
        <title>Lactobacillus chiayiensis sp. nov., a lactic acid bacterium isolated from compost.</title>
        <authorList>
            <person name="Huang C.-H."/>
        </authorList>
    </citation>
    <scope>NUCLEOTIDE SEQUENCE [LARGE SCALE GENOMIC DNA]</scope>
    <source>
        <strain evidence="4">Chh01</strain>
        <strain evidence="6">chh01</strain>
    </source>
</reference>
<evidence type="ECO:0000313" key="5">
    <source>
        <dbReference type="EMBL" id="UYN55576.1"/>
    </source>
</evidence>
<evidence type="ECO:0000313" key="7">
    <source>
        <dbReference type="Proteomes" id="UP001164790"/>
    </source>
</evidence>
<feature type="transmembrane region" description="Helical" evidence="2">
    <location>
        <begin position="12"/>
        <end position="34"/>
    </location>
</feature>
<evidence type="ECO:0000313" key="6">
    <source>
        <dbReference type="Proteomes" id="UP000290475"/>
    </source>
</evidence>
<dbReference type="Pfam" id="PF02517">
    <property type="entry name" value="Rce1-like"/>
    <property type="match status" value="1"/>
</dbReference>
<comment type="similarity">
    <text evidence="1">Belongs to the UPF0177 family.</text>
</comment>
<keyword evidence="2" id="KW-1133">Transmembrane helix</keyword>
<dbReference type="GO" id="GO:0008237">
    <property type="term" value="F:metallopeptidase activity"/>
    <property type="evidence" value="ECO:0007669"/>
    <property type="project" value="UniProtKB-KW"/>
</dbReference>
<reference evidence="5" key="2">
    <citation type="submission" date="2022-10" db="EMBL/GenBank/DDBJ databases">
        <title>Comparative genomic analysis and in-vitro probiotic properties of the potential probiotic L. chiayiensis AACE 3.</title>
        <authorList>
            <person name="Kang X."/>
        </authorList>
    </citation>
    <scope>NUCLEOTIDE SEQUENCE</scope>
    <source>
        <strain evidence="5">AACE 3</strain>
    </source>
</reference>
<evidence type="ECO:0000256" key="2">
    <source>
        <dbReference type="SAM" id="Phobius"/>
    </source>
</evidence>
<keyword evidence="2" id="KW-0812">Transmembrane</keyword>
<dbReference type="Proteomes" id="UP001164790">
    <property type="component" value="Chromosome"/>
</dbReference>
<dbReference type="GO" id="GO:0080120">
    <property type="term" value="P:CAAX-box protein maturation"/>
    <property type="evidence" value="ECO:0007669"/>
    <property type="project" value="UniProtKB-ARBA"/>
</dbReference>
<gene>
    <name evidence="4" type="ORF">BVJ53_13490</name>
    <name evidence="5" type="ORF">OFW50_08710</name>
</gene>
<dbReference type="RefSeq" id="WP_129302865.1">
    <property type="nucleotide sequence ID" value="NZ_CP074378.1"/>
</dbReference>
<feature type="domain" description="CAAX prenyl protease 2/Lysostaphin resistance protein A-like" evidence="3">
    <location>
        <begin position="104"/>
        <end position="189"/>
    </location>
</feature>
<dbReference type="EMBL" id="MSSM01000042">
    <property type="protein sequence ID" value="RXT18502.1"/>
    <property type="molecule type" value="Genomic_DNA"/>
</dbReference>
<dbReference type="EMBL" id="CP107523">
    <property type="protein sequence ID" value="UYN55576.1"/>
    <property type="molecule type" value="Genomic_DNA"/>
</dbReference>
<keyword evidence="7" id="KW-1185">Reference proteome</keyword>
<proteinExistence type="inferred from homology"/>
<dbReference type="GO" id="GO:0004175">
    <property type="term" value="F:endopeptidase activity"/>
    <property type="evidence" value="ECO:0007669"/>
    <property type="project" value="UniProtKB-ARBA"/>
</dbReference>
<keyword evidence="2" id="KW-0472">Membrane</keyword>
<sequence>MKKTRTVRTSSFLFFIMIGEILPQIALLLVVLANNNFVNILWYLISIAFCVYSFQFGISRKIISLSSADLLIGILLGLFLLGIEWLLSSHLPGSNVATGPRLKLSLFSICVSGPLWEEFIFRYYLNLKTFKGSFSGMIISSLIFSVIHGYVGLLLLALFFLFGIIFSVVDFYRKNVFVSSIAHIVLNTIILLLNFSG</sequence>
<dbReference type="Proteomes" id="UP000290475">
    <property type="component" value="Unassembled WGS sequence"/>
</dbReference>
<evidence type="ECO:0000259" key="3">
    <source>
        <dbReference type="Pfam" id="PF02517"/>
    </source>
</evidence>
<feature type="transmembrane region" description="Helical" evidence="2">
    <location>
        <begin position="137"/>
        <end position="169"/>
    </location>
</feature>
<evidence type="ECO:0000313" key="4">
    <source>
        <dbReference type="EMBL" id="RXT18502.1"/>
    </source>
</evidence>
<keyword evidence="5" id="KW-0378">Hydrolase</keyword>
<feature type="transmembrane region" description="Helical" evidence="2">
    <location>
        <begin position="175"/>
        <end position="195"/>
    </location>
</feature>
<accession>A0A4Q1TJA3</accession>
<keyword evidence="5" id="KW-0645">Protease</keyword>